<dbReference type="AlphaFoldDB" id="A0A2W5HHQ3"/>
<dbReference type="EMBL" id="QFOT01000083">
    <property type="protein sequence ID" value="PZP55182.1"/>
    <property type="molecule type" value="Genomic_DNA"/>
</dbReference>
<name>A0A2W5HHQ3_9BACT</name>
<evidence type="ECO:0000313" key="1">
    <source>
        <dbReference type="EMBL" id="PZP55182.1"/>
    </source>
</evidence>
<reference evidence="1 2" key="1">
    <citation type="submission" date="2017-08" db="EMBL/GenBank/DDBJ databases">
        <title>Infants hospitalized years apart are colonized by the same room-sourced microbial strains.</title>
        <authorList>
            <person name="Brooks B."/>
            <person name="Olm M.R."/>
            <person name="Firek B.A."/>
            <person name="Baker R."/>
            <person name="Thomas B.C."/>
            <person name="Morowitz M.J."/>
            <person name="Banfield J.F."/>
        </authorList>
    </citation>
    <scope>NUCLEOTIDE SEQUENCE [LARGE SCALE GENOMIC DNA]</scope>
    <source>
        <strain evidence="1">S2_006_000_R2_64</strain>
    </source>
</reference>
<dbReference type="Proteomes" id="UP000249739">
    <property type="component" value="Unassembled WGS sequence"/>
</dbReference>
<organism evidence="1 2">
    <name type="scientific">Micavibrio aeruginosavorus</name>
    <dbReference type="NCBI Taxonomy" id="349221"/>
    <lineage>
        <taxon>Bacteria</taxon>
        <taxon>Pseudomonadati</taxon>
        <taxon>Bdellovibrionota</taxon>
        <taxon>Bdellovibrionia</taxon>
        <taxon>Bdellovibrionales</taxon>
        <taxon>Pseudobdellovibrionaceae</taxon>
        <taxon>Micavibrio</taxon>
    </lineage>
</organism>
<evidence type="ECO:0000313" key="2">
    <source>
        <dbReference type="Proteomes" id="UP000249739"/>
    </source>
</evidence>
<protein>
    <submittedName>
        <fullName evidence="1">Uncharacterized protein</fullName>
    </submittedName>
</protein>
<gene>
    <name evidence="1" type="ORF">DI586_07640</name>
</gene>
<accession>A0A2W5HHQ3</accession>
<dbReference type="Gene3D" id="3.40.960.10">
    <property type="entry name" value="VSR Endonuclease"/>
    <property type="match status" value="1"/>
</dbReference>
<proteinExistence type="predicted"/>
<comment type="caution">
    <text evidence="1">The sequence shown here is derived from an EMBL/GenBank/DDBJ whole genome shotgun (WGS) entry which is preliminary data.</text>
</comment>
<sequence length="401" mass="45239">MLVELDAAKLISPIVHDLHTGGATPVVAIERALEAHIFQCFQNSLVSRLIKPPRVRLHESYFKERFANLKSLAKSGYETWYTEVCCATATGDKIEGLEVSADGIDLLPIDYGFGVSKTIKEKTSTLKRQINHTYTINHLRLGKGLFEEISDTLLSSKTALPQPLIANFTPGPDIMGNRVVSYDDIVTGARTFCECARGFHTTLHDRATEIMPQYAPGSWPEIVASMFDDVTYKSGICHLCIAKEKGAEEAVRYYGISIETYFPGFMDQIVHDLGVDEKTARREVMHILNLNRWVRESALYGVIRELFPDQRVLREASPDWLGRMRIDIFLPELKLAIEHQGEQHYRPIPMFGGEEAHARVVERDTLKRKLCLENGVSVIDVRFDATITKSAIKQRLGKFLS</sequence>